<evidence type="ECO:0000313" key="11">
    <source>
        <dbReference type="Proteomes" id="UP000048965"/>
    </source>
</evidence>
<dbReference type="PANTHER" id="PTHR30576:SF0">
    <property type="entry name" value="UNDECAPRENYL-PHOSPHATE N-ACETYLGALACTOSAMINYL 1-PHOSPHATE TRANSFERASE-RELATED"/>
    <property type="match status" value="1"/>
</dbReference>
<feature type="compositionally biased region" description="Basic and acidic residues" evidence="7">
    <location>
        <begin position="1"/>
        <end position="10"/>
    </location>
</feature>
<feature type="domain" description="Bacterial sugar transferase" evidence="9">
    <location>
        <begin position="314"/>
        <end position="495"/>
    </location>
</feature>
<dbReference type="Pfam" id="PF13727">
    <property type="entry name" value="CoA_binding_3"/>
    <property type="match status" value="1"/>
</dbReference>
<evidence type="ECO:0000256" key="4">
    <source>
        <dbReference type="ARBA" id="ARBA00022692"/>
    </source>
</evidence>
<gene>
    <name evidence="10" type="ORF">TPA0598_04_07150</name>
</gene>
<evidence type="ECO:0000256" key="3">
    <source>
        <dbReference type="ARBA" id="ARBA00022679"/>
    </source>
</evidence>
<feature type="transmembrane region" description="Helical" evidence="8">
    <location>
        <begin position="78"/>
        <end position="97"/>
    </location>
</feature>
<keyword evidence="11" id="KW-1185">Reference proteome</keyword>
<protein>
    <submittedName>
        <fullName evidence="10">Putative glycosyltransferase</fullName>
    </submittedName>
</protein>
<proteinExistence type="inferred from homology"/>
<comment type="subcellular location">
    <subcellularLocation>
        <location evidence="1">Membrane</location>
        <topology evidence="1">Multi-pass membrane protein</topology>
    </subcellularLocation>
</comment>
<feature type="transmembrane region" description="Helical" evidence="8">
    <location>
        <begin position="136"/>
        <end position="159"/>
    </location>
</feature>
<evidence type="ECO:0000256" key="5">
    <source>
        <dbReference type="ARBA" id="ARBA00022989"/>
    </source>
</evidence>
<dbReference type="GO" id="GO:0016780">
    <property type="term" value="F:phosphotransferase activity, for other substituted phosphate groups"/>
    <property type="evidence" value="ECO:0007669"/>
    <property type="project" value="TreeGrafter"/>
</dbReference>
<sequence length="500" mass="53161">MTTESADAHRAARVPPPPAAPRPGAAVGPPRGPGRKTLPPPRPGRGVRRRTVAPLLAADALATAATALVVLGTVTAPAALALLPAGLLLLHSHAGLYRPGPAPRALTELPTLLGRSAVCWCAAAAVLAAVRPGQALSPALLAGAVAGHSALVCGGRAAVYRARRRAARRRPRATLIVGTDPAARQLAAVLHARPESGMRPVGVITPPSLPPGGPVDALPCPTGPPLPRLGSAPDITRAVIQHTVRDVVFTLPPYGDPHTAALLRRFIDQGSAVWLAGAAAAREGRTPQAGTDHLWGFACRRLETAPPRHGGGSKRLLDLTLAASALVLTAPLLLGCALAVRLADGPGVLFRQERIGRGGRTFTLLKFRTWQPRDAQEAATRWSLADERRMSRTGRLLRRTSLDELPQLWNVLRGEMSLVGPRPERPFFVEQFLRACPEYGARHRMPVGMTGLAQVHGLRGDTSIEDRTRFDNLYIDSWSLRLDLLILLRTVASVVRLEGR</sequence>
<evidence type="ECO:0000256" key="8">
    <source>
        <dbReference type="SAM" id="Phobius"/>
    </source>
</evidence>
<dbReference type="Proteomes" id="UP000048965">
    <property type="component" value="Unassembled WGS sequence"/>
</dbReference>
<keyword evidence="3 10" id="KW-0808">Transferase</keyword>
<reference evidence="11" key="1">
    <citation type="submission" date="2014-09" db="EMBL/GenBank/DDBJ databases">
        <title>Whole genome shotgun sequence of Streptomyces sp. NBRC 110027.</title>
        <authorList>
            <person name="Komaki H."/>
            <person name="Ichikawa N."/>
            <person name="Katano-Makiyama Y."/>
            <person name="Hosoyama A."/>
            <person name="Hashimoto M."/>
            <person name="Uohara A."/>
            <person name="Kitahashi Y."/>
            <person name="Ohji S."/>
            <person name="Kimura A."/>
            <person name="Yamazoe A."/>
            <person name="Igarashi Y."/>
            <person name="Fujita N."/>
        </authorList>
    </citation>
    <scope>NUCLEOTIDE SEQUENCE [LARGE SCALE GENOMIC DNA]</scope>
    <source>
        <strain evidence="11">NBRC 110027</strain>
    </source>
</reference>
<comment type="similarity">
    <text evidence="2">Belongs to the bacterial sugar transferase family.</text>
</comment>
<evidence type="ECO:0000256" key="1">
    <source>
        <dbReference type="ARBA" id="ARBA00004141"/>
    </source>
</evidence>
<dbReference type="EMBL" id="BBNO01000004">
    <property type="protein sequence ID" value="GAO09079.1"/>
    <property type="molecule type" value="Genomic_DNA"/>
</dbReference>
<keyword evidence="4 8" id="KW-0812">Transmembrane</keyword>
<dbReference type="InterPro" id="IPR003362">
    <property type="entry name" value="Bact_transf"/>
</dbReference>
<evidence type="ECO:0000256" key="7">
    <source>
        <dbReference type="SAM" id="MobiDB-lite"/>
    </source>
</evidence>
<evidence type="ECO:0000259" key="9">
    <source>
        <dbReference type="Pfam" id="PF02397"/>
    </source>
</evidence>
<dbReference type="GO" id="GO:0016020">
    <property type="term" value="C:membrane"/>
    <property type="evidence" value="ECO:0007669"/>
    <property type="project" value="UniProtKB-SubCell"/>
</dbReference>
<keyword evidence="5 8" id="KW-1133">Transmembrane helix</keyword>
<feature type="transmembrane region" description="Helical" evidence="8">
    <location>
        <begin position="316"/>
        <end position="340"/>
    </location>
</feature>
<evidence type="ECO:0000256" key="2">
    <source>
        <dbReference type="ARBA" id="ARBA00006464"/>
    </source>
</evidence>
<dbReference type="RefSeq" id="WP_042155035.1">
    <property type="nucleotide sequence ID" value="NZ_BBNO01000004.1"/>
</dbReference>
<evidence type="ECO:0000313" key="10">
    <source>
        <dbReference type="EMBL" id="GAO09079.1"/>
    </source>
</evidence>
<dbReference type="PANTHER" id="PTHR30576">
    <property type="entry name" value="COLANIC BIOSYNTHESIS UDP-GLUCOSE LIPID CARRIER TRANSFERASE"/>
    <property type="match status" value="1"/>
</dbReference>
<dbReference type="NCBIfam" id="TIGR03025">
    <property type="entry name" value="EPS_sugtrans"/>
    <property type="match status" value="1"/>
</dbReference>
<accession>A0A0P4R7A7</accession>
<dbReference type="OrthoDB" id="9808602at2"/>
<keyword evidence="6 8" id="KW-0472">Membrane</keyword>
<name>A0A0P4R7A7_9ACTN</name>
<comment type="caution">
    <text evidence="10">The sequence shown here is derived from an EMBL/GenBank/DDBJ whole genome shotgun (WGS) entry which is preliminary data.</text>
</comment>
<dbReference type="AlphaFoldDB" id="A0A0P4R7A7"/>
<dbReference type="Pfam" id="PF02397">
    <property type="entry name" value="Bac_transf"/>
    <property type="match status" value="1"/>
</dbReference>
<evidence type="ECO:0000256" key="6">
    <source>
        <dbReference type="ARBA" id="ARBA00023136"/>
    </source>
</evidence>
<feature type="region of interest" description="Disordered" evidence="7">
    <location>
        <begin position="1"/>
        <end position="47"/>
    </location>
</feature>
<organism evidence="10 11">
    <name type="scientific">Streptomyces lydicamycinicus</name>
    <dbReference type="NCBI Taxonomy" id="1546107"/>
    <lineage>
        <taxon>Bacteria</taxon>
        <taxon>Bacillati</taxon>
        <taxon>Actinomycetota</taxon>
        <taxon>Actinomycetes</taxon>
        <taxon>Kitasatosporales</taxon>
        <taxon>Streptomycetaceae</taxon>
        <taxon>Streptomyces</taxon>
    </lineage>
</organism>
<reference evidence="10 11" key="2">
    <citation type="journal article" date="2015" name="Stand. Genomic Sci.">
        <title>Draft genome sequence of marine-derived Streptomyces sp. TP-A0598, a producer of anti-MRSA antibiotic lydicamycins.</title>
        <authorList>
            <person name="Komaki H."/>
            <person name="Ichikawa N."/>
            <person name="Hosoyama A."/>
            <person name="Fujita N."/>
            <person name="Igarashi Y."/>
        </authorList>
    </citation>
    <scope>NUCLEOTIDE SEQUENCE [LARGE SCALE GENOMIC DNA]</scope>
    <source>
        <strain evidence="10 11">NBRC 110027</strain>
    </source>
</reference>
<dbReference type="InterPro" id="IPR017475">
    <property type="entry name" value="EPS_sugar_tfrase"/>
</dbReference>